<dbReference type="InterPro" id="IPR005490">
    <property type="entry name" value="LD_TPept_cat_dom"/>
</dbReference>
<evidence type="ECO:0000256" key="4">
    <source>
        <dbReference type="ARBA" id="ARBA00022984"/>
    </source>
</evidence>
<evidence type="ECO:0000313" key="9">
    <source>
        <dbReference type="Proteomes" id="UP000229896"/>
    </source>
</evidence>
<keyword evidence="5 6" id="KW-0961">Cell wall biogenesis/degradation</keyword>
<feature type="active site" description="Nucleophile" evidence="6">
    <location>
        <position position="97"/>
    </location>
</feature>
<dbReference type="InterPro" id="IPR038063">
    <property type="entry name" value="Transpep_catalytic_dom"/>
</dbReference>
<evidence type="ECO:0000259" key="7">
    <source>
        <dbReference type="PROSITE" id="PS52029"/>
    </source>
</evidence>
<feature type="domain" description="L,D-TPase catalytic" evidence="7">
    <location>
        <begin position="3"/>
        <end position="121"/>
    </location>
</feature>
<dbReference type="PANTHER" id="PTHR30582">
    <property type="entry name" value="L,D-TRANSPEPTIDASE"/>
    <property type="match status" value="1"/>
</dbReference>
<dbReference type="GO" id="GO:0071555">
    <property type="term" value="P:cell wall organization"/>
    <property type="evidence" value="ECO:0007669"/>
    <property type="project" value="UniProtKB-UniRule"/>
</dbReference>
<reference evidence="9" key="1">
    <citation type="submission" date="2017-09" db="EMBL/GenBank/DDBJ databases">
        <title>Depth-based differentiation of microbial function through sediment-hosted aquifers and enrichment of novel symbionts in the deep terrestrial subsurface.</title>
        <authorList>
            <person name="Probst A.J."/>
            <person name="Ladd B."/>
            <person name="Jarett J.K."/>
            <person name="Geller-Mcgrath D.E."/>
            <person name="Sieber C.M.K."/>
            <person name="Emerson J.B."/>
            <person name="Anantharaman K."/>
            <person name="Thomas B.C."/>
            <person name="Malmstrom R."/>
            <person name="Stieglmeier M."/>
            <person name="Klingl A."/>
            <person name="Woyke T."/>
            <person name="Ryan C.M."/>
            <person name="Banfield J.F."/>
        </authorList>
    </citation>
    <scope>NUCLEOTIDE SEQUENCE [LARGE SCALE GENOMIC DNA]</scope>
</reference>
<comment type="caution">
    <text evidence="8">The sequence shown here is derived from an EMBL/GenBank/DDBJ whole genome shotgun (WGS) entry which is preliminary data.</text>
</comment>
<name>A0A2M6YD15_9BACT</name>
<feature type="non-terminal residue" evidence="8">
    <location>
        <position position="1"/>
    </location>
</feature>
<keyword evidence="3 6" id="KW-0133">Cell shape</keyword>
<evidence type="ECO:0000256" key="6">
    <source>
        <dbReference type="PROSITE-ProRule" id="PRU01373"/>
    </source>
</evidence>
<organism evidence="8 9">
    <name type="scientific">Candidatus Berkelbacteria bacterium CG08_land_8_20_14_0_20_39_8</name>
    <dbReference type="NCBI Taxonomy" id="1974511"/>
    <lineage>
        <taxon>Bacteria</taxon>
        <taxon>Candidatus Berkelbacteria</taxon>
    </lineage>
</organism>
<evidence type="ECO:0000256" key="1">
    <source>
        <dbReference type="ARBA" id="ARBA00004752"/>
    </source>
</evidence>
<dbReference type="SUPFAM" id="SSF141523">
    <property type="entry name" value="L,D-transpeptidase catalytic domain-like"/>
    <property type="match status" value="1"/>
</dbReference>
<dbReference type="Proteomes" id="UP000229896">
    <property type="component" value="Unassembled WGS sequence"/>
</dbReference>
<feature type="active site" description="Proton donor/acceptor" evidence="6">
    <location>
        <position position="73"/>
    </location>
</feature>
<dbReference type="Gene3D" id="2.40.440.10">
    <property type="entry name" value="L,D-transpeptidase catalytic domain-like"/>
    <property type="match status" value="1"/>
</dbReference>
<dbReference type="EMBL" id="PEXI01000011">
    <property type="protein sequence ID" value="PIU24587.1"/>
    <property type="molecule type" value="Genomic_DNA"/>
</dbReference>
<accession>A0A2M6YD15</accession>
<dbReference type="PANTHER" id="PTHR30582:SF2">
    <property type="entry name" value="L,D-TRANSPEPTIDASE YCIB-RELATED"/>
    <property type="match status" value="1"/>
</dbReference>
<evidence type="ECO:0000256" key="5">
    <source>
        <dbReference type="ARBA" id="ARBA00023316"/>
    </source>
</evidence>
<evidence type="ECO:0000256" key="3">
    <source>
        <dbReference type="ARBA" id="ARBA00022960"/>
    </source>
</evidence>
<comment type="pathway">
    <text evidence="1 6">Cell wall biogenesis; peptidoglycan biosynthesis.</text>
</comment>
<dbReference type="AlphaFoldDB" id="A0A2M6YD15"/>
<evidence type="ECO:0000256" key="2">
    <source>
        <dbReference type="ARBA" id="ARBA00022679"/>
    </source>
</evidence>
<proteinExistence type="predicted"/>
<dbReference type="PROSITE" id="PS52029">
    <property type="entry name" value="LD_TPASE"/>
    <property type="match status" value="1"/>
</dbReference>
<dbReference type="GO" id="GO:0005576">
    <property type="term" value="C:extracellular region"/>
    <property type="evidence" value="ECO:0007669"/>
    <property type="project" value="TreeGrafter"/>
</dbReference>
<dbReference type="GO" id="GO:0008360">
    <property type="term" value="P:regulation of cell shape"/>
    <property type="evidence" value="ECO:0007669"/>
    <property type="project" value="UniProtKB-UniRule"/>
</dbReference>
<dbReference type="UniPathway" id="UPA00219"/>
<gene>
    <name evidence="8" type="ORF">COT12_00230</name>
</gene>
<dbReference type="InterPro" id="IPR050979">
    <property type="entry name" value="LD-transpeptidase"/>
</dbReference>
<dbReference type="CDD" id="cd16913">
    <property type="entry name" value="YkuD_like"/>
    <property type="match status" value="1"/>
</dbReference>
<keyword evidence="2" id="KW-0808">Transferase</keyword>
<protein>
    <recommendedName>
        <fullName evidence="7">L,D-TPase catalytic domain-containing protein</fullName>
    </recommendedName>
</protein>
<dbReference type="GO" id="GO:0018104">
    <property type="term" value="P:peptidoglycan-protein cross-linking"/>
    <property type="evidence" value="ECO:0007669"/>
    <property type="project" value="TreeGrafter"/>
</dbReference>
<keyword evidence="4 6" id="KW-0573">Peptidoglycan synthesis</keyword>
<evidence type="ECO:0000313" key="8">
    <source>
        <dbReference type="EMBL" id="PIU24587.1"/>
    </source>
</evidence>
<dbReference type="Pfam" id="PF03734">
    <property type="entry name" value="YkuD"/>
    <property type="match status" value="1"/>
</dbReference>
<sequence length="122" mass="13345">PGKYIDIDLTKQLLTLFNGTNQEGQFIVSSGKASTPTPTGTRTIDGHNPKAWSAPYGLYMPWWISMGGGYGIHELPEWPSGYKEGANHLGIPVSHGCVRLGIGPAEFVYNWTPDGTQVYIHK</sequence>
<dbReference type="GO" id="GO:0071972">
    <property type="term" value="F:peptidoglycan L,D-transpeptidase activity"/>
    <property type="evidence" value="ECO:0007669"/>
    <property type="project" value="TreeGrafter"/>
</dbReference>
<dbReference type="GO" id="GO:0016740">
    <property type="term" value="F:transferase activity"/>
    <property type="evidence" value="ECO:0007669"/>
    <property type="project" value="UniProtKB-KW"/>
</dbReference>